<evidence type="ECO:0000256" key="1">
    <source>
        <dbReference type="SAM" id="Coils"/>
    </source>
</evidence>
<feature type="compositionally biased region" description="Low complexity" evidence="2">
    <location>
        <begin position="710"/>
        <end position="733"/>
    </location>
</feature>
<dbReference type="GO" id="GO:0030705">
    <property type="term" value="P:cytoskeleton-dependent intracellular transport"/>
    <property type="evidence" value="ECO:0007669"/>
    <property type="project" value="TreeGrafter"/>
</dbReference>
<feature type="coiled-coil region" evidence="1">
    <location>
        <begin position="164"/>
        <end position="198"/>
    </location>
</feature>
<dbReference type="GO" id="GO:0051959">
    <property type="term" value="F:dynein light intermediate chain binding"/>
    <property type="evidence" value="ECO:0007669"/>
    <property type="project" value="TreeGrafter"/>
</dbReference>
<evidence type="ECO:0000313" key="4">
    <source>
        <dbReference type="Proteomes" id="UP001178507"/>
    </source>
</evidence>
<evidence type="ECO:0000313" key="3">
    <source>
        <dbReference type="EMBL" id="CAJ1400183.1"/>
    </source>
</evidence>
<organism evidence="3 4">
    <name type="scientific">Effrenium voratum</name>
    <dbReference type="NCBI Taxonomy" id="2562239"/>
    <lineage>
        <taxon>Eukaryota</taxon>
        <taxon>Sar</taxon>
        <taxon>Alveolata</taxon>
        <taxon>Dinophyceae</taxon>
        <taxon>Suessiales</taxon>
        <taxon>Symbiodiniaceae</taxon>
        <taxon>Effrenium</taxon>
    </lineage>
</organism>
<keyword evidence="4" id="KW-1185">Reference proteome</keyword>
<dbReference type="InterPro" id="IPR036872">
    <property type="entry name" value="CH_dom_sf"/>
</dbReference>
<sequence>MLTDAEEVEGALVDWINTCFPDADVEEFDDLADGAILADTLQLFAPEVDPSNTAAGSAKLLHGCLSSYFGQRISLPRLAGNMHNGAFCKPLLLRALTEAVLLAAVEGPRKEEAIQAIMNLDEPKQMALGSALQRIMAESATGDPGSSQQNAEHPESGPPTPRAETEYKTEADFLHDEIQDLQERCNAEMRAIDGLENSEQALQAQLRAVMVDFIAEEEQAAEADAMLQKWQRAYGDDLRHFKAECNALRQDLHKETENAKDAPQRDKKLRSQLDHELHACRELQDNTDKLEVELRQAAQANENDDLSTVKAEMMTSQMQQNVVDRLLRRAEGEEKEQMRIAKNLWETLHATEVTAQSREDTHRHLRRVAEKEEESEADVVGLLEFRESEMRQLHGAMEEDTASTRGDMGKRSSMRGSISGPPGGVDLLRLMPDLAERRVLVKDLSRTSRSLSTWQTELSQQQQRSRELEHRLQQLEDEANQLHNSEAKALTEYGLRKEEELKLAAECREREYVVQAEVRRANLEKNQMQGTRHKERAELQAQLAQLRAELSEKRREEEASKAKLAETQKAIAASEAAERVASQSAAARIAAARAQQEDVEAHQELTRLQSSLADLSHQQPELRSEEEVQRQTLHEMKQQESTQQKLLEERQKELMRSEQQQRVELQKQKQQQEQRQQQKQKQMQASEPEAKEPPPALPVQAGQAMTPEQAGSAAAASARSAGKSPQESRSTPPQQQPPRPPPRRRPVEPQAMAAAEAASAAMAAFGAEDFAQRSAAADAAGAAALVAAKVAGKSKKEQIRISASCALMAATAAGATPLAMQEAAELAAVKAAKGTGLEAEAKPIAEQCLMQLHQGDAPEPPPVIAKSNKAALKRLRQQLAEQERKMRYMESAQGERSQAMRNESQLLADSLREVGLRCQMLVGKHRMLLDDRKRLESEA</sequence>
<feature type="coiled-coil region" evidence="1">
    <location>
        <begin position="451"/>
        <end position="492"/>
    </location>
</feature>
<dbReference type="PANTHER" id="PTHR18947">
    <property type="entry name" value="HOOK PROTEINS"/>
    <property type="match status" value="1"/>
</dbReference>
<protein>
    <submittedName>
        <fullName evidence="3">Uncharacterized protein</fullName>
    </submittedName>
</protein>
<dbReference type="PANTHER" id="PTHR18947:SF28">
    <property type="entry name" value="GIRDIN, ISOFORM A"/>
    <property type="match status" value="1"/>
</dbReference>
<keyword evidence="1" id="KW-0175">Coiled coil</keyword>
<feature type="compositionally biased region" description="Basic and acidic residues" evidence="2">
    <location>
        <begin position="620"/>
        <end position="638"/>
    </location>
</feature>
<dbReference type="GO" id="GO:0008017">
    <property type="term" value="F:microtubule binding"/>
    <property type="evidence" value="ECO:0007669"/>
    <property type="project" value="TreeGrafter"/>
</dbReference>
<dbReference type="GO" id="GO:0005737">
    <property type="term" value="C:cytoplasm"/>
    <property type="evidence" value="ECO:0007669"/>
    <property type="project" value="TreeGrafter"/>
</dbReference>
<proteinExistence type="predicted"/>
<feature type="compositionally biased region" description="Low complexity" evidence="2">
    <location>
        <begin position="673"/>
        <end position="687"/>
    </location>
</feature>
<dbReference type="AlphaFoldDB" id="A0AA36J806"/>
<dbReference type="SUPFAM" id="SSF116907">
    <property type="entry name" value="Hook domain"/>
    <property type="match status" value="1"/>
</dbReference>
<feature type="region of interest" description="Disordered" evidence="2">
    <location>
        <begin position="613"/>
        <end position="753"/>
    </location>
</feature>
<feature type="coiled-coil region" evidence="1">
    <location>
        <begin position="865"/>
        <end position="892"/>
    </location>
</feature>
<dbReference type="CDD" id="cd22211">
    <property type="entry name" value="HkD_SF"/>
    <property type="match status" value="1"/>
</dbReference>
<feature type="coiled-coil region" evidence="1">
    <location>
        <begin position="238"/>
        <end position="303"/>
    </location>
</feature>
<dbReference type="Gene3D" id="1.10.418.10">
    <property type="entry name" value="Calponin-like domain"/>
    <property type="match status" value="1"/>
</dbReference>
<accession>A0AA36J806</accession>
<dbReference type="GO" id="GO:0005815">
    <property type="term" value="C:microtubule organizing center"/>
    <property type="evidence" value="ECO:0007669"/>
    <property type="project" value="TreeGrafter"/>
</dbReference>
<feature type="compositionally biased region" description="Basic and acidic residues" evidence="2">
    <location>
        <begin position="646"/>
        <end position="672"/>
    </location>
</feature>
<feature type="region of interest" description="Disordered" evidence="2">
    <location>
        <begin position="394"/>
        <end position="424"/>
    </location>
</feature>
<reference evidence="3" key="1">
    <citation type="submission" date="2023-08" db="EMBL/GenBank/DDBJ databases">
        <authorList>
            <person name="Chen Y."/>
            <person name="Shah S."/>
            <person name="Dougan E. K."/>
            <person name="Thang M."/>
            <person name="Chan C."/>
        </authorList>
    </citation>
    <scope>NUCLEOTIDE SEQUENCE</scope>
</reference>
<feature type="region of interest" description="Disordered" evidence="2">
    <location>
        <begin position="139"/>
        <end position="164"/>
    </location>
</feature>
<comment type="caution">
    <text evidence="3">The sequence shown here is derived from an EMBL/GenBank/DDBJ whole genome shotgun (WGS) entry which is preliminary data.</text>
</comment>
<dbReference type="GO" id="GO:0031122">
    <property type="term" value="P:cytoplasmic microtubule organization"/>
    <property type="evidence" value="ECO:0007669"/>
    <property type="project" value="TreeGrafter"/>
</dbReference>
<name>A0AA36J806_9DINO</name>
<evidence type="ECO:0000256" key="2">
    <source>
        <dbReference type="SAM" id="MobiDB-lite"/>
    </source>
</evidence>
<gene>
    <name evidence="3" type="ORF">EVOR1521_LOCUS23585</name>
</gene>
<feature type="coiled-coil region" evidence="1">
    <location>
        <begin position="534"/>
        <end position="570"/>
    </location>
</feature>
<dbReference type="Proteomes" id="UP001178507">
    <property type="component" value="Unassembled WGS sequence"/>
</dbReference>
<dbReference type="EMBL" id="CAUJNA010003362">
    <property type="protein sequence ID" value="CAJ1400183.1"/>
    <property type="molecule type" value="Genomic_DNA"/>
</dbReference>